<reference evidence="14 15" key="1">
    <citation type="journal article" date="2011" name="Stand. Genomic Sci.">
        <title>Complete genome sequence of the thermophilic, hydrogen-oxidizing Bacillus tusciae type strain (T2) and reclassification in the new genus, Kyrpidia gen. nov. as Kyrpidia tusciae comb. nov. and emendation of the family Alicyclobacillaceae da Costa and Rainey, 2010.</title>
        <authorList>
            <person name="Klenk H.P."/>
            <person name="Lapidus A."/>
            <person name="Chertkov O."/>
            <person name="Copeland A."/>
            <person name="Del Rio T.G."/>
            <person name="Nolan M."/>
            <person name="Lucas S."/>
            <person name="Chen F."/>
            <person name="Tice H."/>
            <person name="Cheng J.F."/>
            <person name="Han C."/>
            <person name="Bruce D."/>
            <person name="Goodwin L."/>
            <person name="Pitluck S."/>
            <person name="Pati A."/>
            <person name="Ivanova N."/>
            <person name="Mavromatis K."/>
            <person name="Daum C."/>
            <person name="Chen A."/>
            <person name="Palaniappan K."/>
            <person name="Chang Y.J."/>
            <person name="Land M."/>
            <person name="Hauser L."/>
            <person name="Jeffries C.D."/>
            <person name="Detter J.C."/>
            <person name="Rohde M."/>
            <person name="Abt B."/>
            <person name="Pukall R."/>
            <person name="Goker M."/>
            <person name="Bristow J."/>
            <person name="Markowitz V."/>
            <person name="Hugenholtz P."/>
            <person name="Eisen J.A."/>
        </authorList>
    </citation>
    <scope>NUCLEOTIDE SEQUENCE [LARGE SCALE GENOMIC DNA]</scope>
    <source>
        <strain evidence="14 15">DSM 2912</strain>
    </source>
</reference>
<comment type="pathway">
    <text evidence="8">Amino-sugar metabolism; N-acetylneuraminate degradation; D-fructose 6-phosphate from N-acetylneuraminate: step 4/5.</text>
</comment>
<evidence type="ECO:0000256" key="7">
    <source>
        <dbReference type="ARBA" id="ARBA00047647"/>
    </source>
</evidence>
<gene>
    <name evidence="14" type="ordered locus">Btus_0564</name>
</gene>
<dbReference type="eggNOG" id="COG1820">
    <property type="taxonomic scope" value="Bacteria"/>
</dbReference>
<dbReference type="PANTHER" id="PTHR11113:SF14">
    <property type="entry name" value="N-ACETYLGLUCOSAMINE-6-PHOSPHATE DEACETYLASE"/>
    <property type="match status" value="1"/>
</dbReference>
<feature type="binding site" evidence="11">
    <location>
        <position position="225"/>
    </location>
    <ligand>
        <name>substrate</name>
    </ligand>
</feature>
<feature type="active site" description="Proton donor/acceptor" evidence="10">
    <location>
        <position position="272"/>
    </location>
</feature>
<dbReference type="CDD" id="cd00854">
    <property type="entry name" value="NagA"/>
    <property type="match status" value="1"/>
</dbReference>
<feature type="binding site" evidence="11">
    <location>
        <begin position="305"/>
        <end position="307"/>
    </location>
    <ligand>
        <name>substrate</name>
    </ligand>
</feature>
<protein>
    <recommendedName>
        <fullName evidence="3">N-acetylglucosamine-6-phosphate deacetylase</fullName>
        <ecNumber evidence="2">3.5.1.25</ecNumber>
    </recommendedName>
</protein>
<dbReference type="STRING" id="562970.Btus_0564"/>
<comment type="catalytic activity">
    <reaction evidence="7">
        <text>N-acetyl-D-glucosamine 6-phosphate + H2O = D-glucosamine 6-phosphate + acetate</text>
        <dbReference type="Rhea" id="RHEA:22936"/>
        <dbReference type="ChEBI" id="CHEBI:15377"/>
        <dbReference type="ChEBI" id="CHEBI:30089"/>
        <dbReference type="ChEBI" id="CHEBI:57513"/>
        <dbReference type="ChEBI" id="CHEBI:58725"/>
        <dbReference type="EC" id="3.5.1.25"/>
    </reaction>
</comment>
<dbReference type="InterPro" id="IPR006680">
    <property type="entry name" value="Amidohydro-rel"/>
</dbReference>
<accession>D5WU09</accession>
<dbReference type="GO" id="GO:0008448">
    <property type="term" value="F:N-acetylglucosamine-6-phosphate deacetylase activity"/>
    <property type="evidence" value="ECO:0007669"/>
    <property type="project" value="UniProtKB-EC"/>
</dbReference>
<evidence type="ECO:0000256" key="12">
    <source>
        <dbReference type="PIRSR" id="PIRSR038994-3"/>
    </source>
</evidence>
<evidence type="ECO:0000313" key="14">
    <source>
        <dbReference type="EMBL" id="ADG05329.1"/>
    </source>
</evidence>
<feature type="binding site" evidence="11">
    <location>
        <position position="138"/>
    </location>
    <ligand>
        <name>substrate</name>
    </ligand>
</feature>
<dbReference type="NCBIfam" id="TIGR00221">
    <property type="entry name" value="nagA"/>
    <property type="match status" value="1"/>
</dbReference>
<dbReference type="Proteomes" id="UP000002368">
    <property type="component" value="Chromosome"/>
</dbReference>
<feature type="binding site" evidence="11">
    <location>
        <position position="249"/>
    </location>
    <ligand>
        <name>substrate</name>
    </ligand>
</feature>
<feature type="binding site" evidence="12">
    <location>
        <position position="127"/>
    </location>
    <ligand>
        <name>Zn(2+)</name>
        <dbReference type="ChEBI" id="CHEBI:29105"/>
    </ligand>
</feature>
<feature type="domain" description="Amidohydrolase-related" evidence="13">
    <location>
        <begin position="48"/>
        <end position="375"/>
    </location>
</feature>
<evidence type="ECO:0000256" key="11">
    <source>
        <dbReference type="PIRSR" id="PIRSR038994-2"/>
    </source>
</evidence>
<name>D5WU09_KYRT2</name>
<feature type="binding site" evidence="12">
    <location>
        <position position="214"/>
    </location>
    <ligand>
        <name>Zn(2+)</name>
        <dbReference type="ChEBI" id="CHEBI:29105"/>
    </ligand>
</feature>
<comment type="similarity">
    <text evidence="1 9">Belongs to the metallo-dependent hydrolases superfamily. NagA family.</text>
</comment>
<dbReference type="Pfam" id="PF01979">
    <property type="entry name" value="Amidohydro_1"/>
    <property type="match status" value="1"/>
</dbReference>
<evidence type="ECO:0000313" key="15">
    <source>
        <dbReference type="Proteomes" id="UP000002368"/>
    </source>
</evidence>
<dbReference type="FunFam" id="3.20.20.140:FF:000004">
    <property type="entry name" value="N-acetylglucosamine-6-phosphate deacetylase"/>
    <property type="match status" value="1"/>
</dbReference>
<evidence type="ECO:0000256" key="2">
    <source>
        <dbReference type="ARBA" id="ARBA00011899"/>
    </source>
</evidence>
<dbReference type="GO" id="GO:0006046">
    <property type="term" value="P:N-acetylglucosamine catabolic process"/>
    <property type="evidence" value="ECO:0007669"/>
    <property type="project" value="TreeGrafter"/>
</dbReference>
<keyword evidence="4 12" id="KW-0479">Metal-binding</keyword>
<dbReference type="HOGENOM" id="CLU_032482_2_1_9"/>
<evidence type="ECO:0000256" key="9">
    <source>
        <dbReference type="PIRNR" id="PIRNR038994"/>
    </source>
</evidence>
<evidence type="ECO:0000256" key="6">
    <source>
        <dbReference type="ARBA" id="ARBA00023277"/>
    </source>
</evidence>
<proteinExistence type="inferred from homology"/>
<dbReference type="AlphaFoldDB" id="D5WU09"/>
<dbReference type="InterPro" id="IPR011059">
    <property type="entry name" value="Metal-dep_hydrolase_composite"/>
</dbReference>
<feature type="binding site" evidence="12">
    <location>
        <position position="193"/>
    </location>
    <ligand>
        <name>Zn(2+)</name>
        <dbReference type="ChEBI" id="CHEBI:29105"/>
    </ligand>
</feature>
<dbReference type="KEGG" id="bts:Btus_0564"/>
<dbReference type="EC" id="3.5.1.25" evidence="2"/>
<dbReference type="PANTHER" id="PTHR11113">
    <property type="entry name" value="N-ACETYLGLUCOSAMINE-6-PHOSPHATE DEACETYLASE"/>
    <property type="match status" value="1"/>
</dbReference>
<dbReference type="Gene3D" id="3.20.20.140">
    <property type="entry name" value="Metal-dependent hydrolases"/>
    <property type="match status" value="1"/>
</dbReference>
<keyword evidence="6 9" id="KW-0119">Carbohydrate metabolism</keyword>
<evidence type="ECO:0000256" key="4">
    <source>
        <dbReference type="ARBA" id="ARBA00022723"/>
    </source>
</evidence>
<dbReference type="OrthoDB" id="9776488at2"/>
<dbReference type="SUPFAM" id="SSF51338">
    <property type="entry name" value="Composite domain of metallo-dependent hydrolases"/>
    <property type="match status" value="1"/>
</dbReference>
<evidence type="ECO:0000256" key="1">
    <source>
        <dbReference type="ARBA" id="ARBA00010716"/>
    </source>
</evidence>
<evidence type="ECO:0000256" key="3">
    <source>
        <dbReference type="ARBA" id="ARBA00018029"/>
    </source>
</evidence>
<dbReference type="EMBL" id="CP002017">
    <property type="protein sequence ID" value="ADG05329.1"/>
    <property type="molecule type" value="Genomic_DNA"/>
</dbReference>
<dbReference type="GO" id="GO:0046872">
    <property type="term" value="F:metal ion binding"/>
    <property type="evidence" value="ECO:0007669"/>
    <property type="project" value="UniProtKB-KW"/>
</dbReference>
<evidence type="ECO:0000256" key="10">
    <source>
        <dbReference type="PIRSR" id="PIRSR038994-1"/>
    </source>
</evidence>
<dbReference type="SUPFAM" id="SSF51556">
    <property type="entry name" value="Metallo-dependent hydrolases"/>
    <property type="match status" value="1"/>
</dbReference>
<dbReference type="InterPro" id="IPR003764">
    <property type="entry name" value="GlcNAc_6-P_deAcase"/>
</dbReference>
<dbReference type="RefSeq" id="WP_013074622.1">
    <property type="nucleotide sequence ID" value="NC_014098.1"/>
</dbReference>
<dbReference type="InterPro" id="IPR032466">
    <property type="entry name" value="Metal_Hydrolase"/>
</dbReference>
<feature type="binding site" evidence="11">
    <location>
        <begin position="217"/>
        <end position="218"/>
    </location>
    <ligand>
        <name>substrate</name>
    </ligand>
</feature>
<sequence length="383" mass="40667">MGRLAVRGNLIVDREVREDWILSCEDGVIVHAGPWRGEAVDVRVTGGYVAPGYVDVHVHGAGGCDVMDASETALARIAQTLAAHGVTGFLATTLTAGLRSLTEVLRTCRVFALRPSPGAALLGVHLEGPWIAPEYKGAQNPAFIADPTVFDARVLLWAAGGWLRIVTLAPERPGAREVIAYLRSRGVRVSAGHTSATWAEMKAAAGWGVSQVTHCFNAMRGFHHREPGVVGAAMMQGEWEVELIADGIHVHPGAMGLLYRVKGADHILLVSDAMRAAGMPDGDYNLGGLAVTVRDGAARLPDGTLAGGTLMLDRAVQNMVRLCGVPVGEAVTMASEVPARAAGYGHRKGRLAVGYDADFVVLDRNLRVQQTFIAGVERWPVGR</sequence>
<keyword evidence="5 9" id="KW-0378">Hydrolase</keyword>
<comment type="cofactor">
    <cofactor evidence="12">
        <name>a divalent metal cation</name>
        <dbReference type="ChEBI" id="CHEBI:60240"/>
    </cofactor>
    <text evidence="12">Binds 1 divalent metal cation per subunit.</text>
</comment>
<evidence type="ECO:0000256" key="8">
    <source>
        <dbReference type="ARBA" id="ARBA00060590"/>
    </source>
</evidence>
<dbReference type="Gene3D" id="2.30.40.10">
    <property type="entry name" value="Urease, subunit C, domain 1"/>
    <property type="match status" value="1"/>
</dbReference>
<keyword evidence="15" id="KW-1185">Reference proteome</keyword>
<organism evidence="14 15">
    <name type="scientific">Kyrpidia tusciae (strain DSM 2912 / NBRC 15312 / T2)</name>
    <name type="common">Bacillus tusciae</name>
    <dbReference type="NCBI Taxonomy" id="562970"/>
    <lineage>
        <taxon>Bacteria</taxon>
        <taxon>Bacillati</taxon>
        <taxon>Bacillota</taxon>
        <taxon>Bacilli</taxon>
        <taxon>Bacillales</taxon>
        <taxon>Alicyclobacillaceae</taxon>
        <taxon>Kyrpidia</taxon>
    </lineage>
</organism>
<evidence type="ECO:0000259" key="13">
    <source>
        <dbReference type="Pfam" id="PF01979"/>
    </source>
</evidence>
<evidence type="ECO:0000256" key="5">
    <source>
        <dbReference type="ARBA" id="ARBA00022801"/>
    </source>
</evidence>
<dbReference type="PIRSF" id="PIRSF038994">
    <property type="entry name" value="NagA"/>
    <property type="match status" value="1"/>
</dbReference>